<feature type="domain" description="Glycoside hydrolase family 31 TIM barrel" evidence="3">
    <location>
        <begin position="233"/>
        <end position="564"/>
    </location>
</feature>
<protein>
    <recommendedName>
        <fullName evidence="9">Glycoside hydrolase family 31 protein</fullName>
    </recommendedName>
</protein>
<keyword evidence="2" id="KW-0539">Nucleus</keyword>
<evidence type="ECO:0000259" key="4">
    <source>
        <dbReference type="Pfam" id="PF04082"/>
    </source>
</evidence>
<dbReference type="EMBL" id="CAJRGZ010000023">
    <property type="protein sequence ID" value="CAG5178875.1"/>
    <property type="molecule type" value="Genomic_DNA"/>
</dbReference>
<dbReference type="InterPro" id="IPR048395">
    <property type="entry name" value="Glyco_hydro_31_C"/>
</dbReference>
<comment type="similarity">
    <text evidence="1">Belongs to the glycosyl hydrolase 31 family.</text>
</comment>
<proteinExistence type="inferred from homology"/>
<dbReference type="InterPro" id="IPR013780">
    <property type="entry name" value="Glyco_hydro_b"/>
</dbReference>
<dbReference type="InterPro" id="IPR017853">
    <property type="entry name" value="GH"/>
</dbReference>
<dbReference type="CDD" id="cd12148">
    <property type="entry name" value="fungal_TF_MHR"/>
    <property type="match status" value="1"/>
</dbReference>
<dbReference type="Pfam" id="PF13802">
    <property type="entry name" value="Gal_mutarotas_2"/>
    <property type="match status" value="1"/>
</dbReference>
<name>A0A8J2IH21_9PLEO</name>
<dbReference type="GO" id="GO:0004553">
    <property type="term" value="F:hydrolase activity, hydrolyzing O-glycosyl compounds"/>
    <property type="evidence" value="ECO:0007669"/>
    <property type="project" value="InterPro"/>
</dbReference>
<dbReference type="Gene3D" id="3.20.20.80">
    <property type="entry name" value="Glycosidases"/>
    <property type="match status" value="1"/>
</dbReference>
<feature type="domain" description="Glycoside hydrolase family 31 N-terminal" evidence="5">
    <location>
        <begin position="24"/>
        <end position="187"/>
    </location>
</feature>
<dbReference type="PANTHER" id="PTHR43863">
    <property type="entry name" value="HYDROLASE, PUTATIVE (AFU_ORTHOLOGUE AFUA_1G03140)-RELATED"/>
    <property type="match status" value="1"/>
</dbReference>
<dbReference type="InterPro" id="IPR011013">
    <property type="entry name" value="Gal_mutarotase_sf_dom"/>
</dbReference>
<sequence length="1429" mass="162232">MFGSKDNRLIYTYDAEQLWIEPWGRNAVRVRATKIPTMPQEDWALLQQPDITTNIDIASNGESTTLTNGLVKATITKRGKITISNTSSGKVLLEEYARHRRDIIDPKCSALEVEAREFKPILGGDYHLTARFESLDPKEKIYGMGQYQQPYLDIKGTQLELAHRNSQASVPFAVSSLGYGLLWNNPSIGNVVFGKNVMSFEALSTKVLDYWVVAGDTPAQIVESYADATGKVPMMPEYGLGFWQCKLRYQTQEELLQVAREYRKRNLPIDLIVIDFFHWPMQGDWKFDEKYWPDPEAMVEELKQLKIELMVSIWPTVDRRSENHEEMVERGLLIRTERGVRTAMTFQGQTIHFDATNPAARDYVWNKAKQNYYKKGIKVFWLDEAEPEYRHYDFDLYRYHLGPNVAIGNIYPREYSRAFYEGMEKEGQKDIVNLVRCAWAGSQRYGALVWSGDISSSWSSFRNQLAAGLNMGLSGVPWWTTDIGGFHGGNPDDEAFRELFVRWFQWGTFCPVMRLHGDREPRQPKTKNSPSCRSGADNEVWSYGPAVYEICKRYMGIREDLREYTRKLMEEAHKKGSPVMRALFYEFPEDNKSWEVEEQYMYGDKYLVCPVLAKGQVKTTVYLPPLPSGQKWKSFWGEQTWDGGKDVEVGNAFSSSNLQPDNASQENNGELMIADFNDAIPESSMSAWTWNSNVNTMAGPDAFGLPGLSLSDVNWLSPQYSGPIDLDALLANMGGNANGSVEQWPCSIATTMPSVPAITTVQPVSHPERIDYNTGNTPRKIASERSTSISENRYYVDGTGARAPFGGRGQHSICSEETIDLEEEETNIAITPFQTPSTCSLCPLIAYQSLIEGITTESRNYLIEINASSLPTHEQVALSIRQYFDRFHPVFPFLRRSSFADDASKSWLLLLAVSIVGSRYSQLSQHARLSEQLFRLLGAVLTRCKYGVESQVTIDDEDVDYNPSCPARFNVRPSIPDLQAGILNMACMLHSGKKALVERALVERHNLVEVCHSLRLLMQAKRSYDPRTAADPDHDSVRDWLIIESRIRTGMMIWTLDTLFVYEFQAKPLMRIEDIDVRLPCHEDIWEQPALIRHSQKGIPDVTLTEALEMMYVEKRLPTDLGEFSMGLLVTTIYRHTRDVLARDRIRLNSWTPTSTPQRRSDLQPPVQQDWLPTTRLATKWRNSACDCLDVLHWPANSKVARHSGFEHHTILQLHLARLIILAPTSAIQGFASGSASKDLAQSDRDSQSFATARIQVLQWVIRDHCKARLCLVHCGALFWHVRRYSCSSLLEPYAVYIATLILWAFCICMQLPEAVEAIASESDEVPEPSFLHLDRPLDDELVQTYVRMGHKMSAYIANVGSLEHEAAPMQIAREGISLLAKGSEHASSSDYSSLSSAKDACPTWGIERSYINLLRLLTKEQQDEYLAA</sequence>
<reference evidence="7" key="1">
    <citation type="submission" date="2021-05" db="EMBL/GenBank/DDBJ databases">
        <authorList>
            <person name="Stam R."/>
        </authorList>
    </citation>
    <scope>NUCLEOTIDE SEQUENCE</scope>
    <source>
        <strain evidence="7">CS162</strain>
    </source>
</reference>
<dbReference type="PANTHER" id="PTHR43863:SF2">
    <property type="entry name" value="MALTASE-GLUCOAMYLASE"/>
    <property type="match status" value="1"/>
</dbReference>
<dbReference type="Pfam" id="PF21365">
    <property type="entry name" value="Glyco_hydro_31_3rd"/>
    <property type="match status" value="1"/>
</dbReference>
<dbReference type="OrthoDB" id="10070917at2759"/>
<evidence type="ECO:0000313" key="8">
    <source>
        <dbReference type="Proteomes" id="UP000676310"/>
    </source>
</evidence>
<evidence type="ECO:0000256" key="2">
    <source>
        <dbReference type="ARBA" id="ARBA00023242"/>
    </source>
</evidence>
<dbReference type="SUPFAM" id="SSF51445">
    <property type="entry name" value="(Trans)glycosidases"/>
    <property type="match status" value="1"/>
</dbReference>
<evidence type="ECO:0000259" key="3">
    <source>
        <dbReference type="Pfam" id="PF01055"/>
    </source>
</evidence>
<dbReference type="InterPro" id="IPR051816">
    <property type="entry name" value="Glycosyl_Hydrolase_31"/>
</dbReference>
<comment type="caution">
    <text evidence="7">The sequence shown here is derived from an EMBL/GenBank/DDBJ whole genome shotgun (WGS) entry which is preliminary data.</text>
</comment>
<dbReference type="InterPro" id="IPR025887">
    <property type="entry name" value="Glyco_hydro_31_N_dom"/>
</dbReference>
<dbReference type="CDD" id="cd14752">
    <property type="entry name" value="GH31_N"/>
    <property type="match status" value="1"/>
</dbReference>
<evidence type="ECO:0000256" key="1">
    <source>
        <dbReference type="ARBA" id="ARBA00007806"/>
    </source>
</evidence>
<dbReference type="CDD" id="cd06591">
    <property type="entry name" value="GH31_xylosidase_XylS"/>
    <property type="match status" value="1"/>
</dbReference>
<evidence type="ECO:0008006" key="9">
    <source>
        <dbReference type="Google" id="ProtNLM"/>
    </source>
</evidence>
<dbReference type="GO" id="GO:0003677">
    <property type="term" value="F:DNA binding"/>
    <property type="evidence" value="ECO:0007669"/>
    <property type="project" value="InterPro"/>
</dbReference>
<evidence type="ECO:0000313" key="7">
    <source>
        <dbReference type="EMBL" id="CAG5178875.1"/>
    </source>
</evidence>
<dbReference type="InterPro" id="IPR007219">
    <property type="entry name" value="XnlR_reg_dom"/>
</dbReference>
<feature type="domain" description="Xylanolytic transcriptional activator regulatory" evidence="4">
    <location>
        <begin position="881"/>
        <end position="1089"/>
    </location>
</feature>
<keyword evidence="8" id="KW-1185">Reference proteome</keyword>
<feature type="domain" description="Glycosyl hydrolase family 31 C-terminal" evidence="6">
    <location>
        <begin position="576"/>
        <end position="649"/>
    </location>
</feature>
<dbReference type="Gene3D" id="2.60.40.1760">
    <property type="entry name" value="glycosyl hydrolase (family 31)"/>
    <property type="match status" value="1"/>
</dbReference>
<accession>A0A8J2IH21</accession>
<dbReference type="SUPFAM" id="SSF51011">
    <property type="entry name" value="Glycosyl hydrolase domain"/>
    <property type="match status" value="1"/>
</dbReference>
<dbReference type="Pfam" id="PF01055">
    <property type="entry name" value="Glyco_hydro_31_2nd"/>
    <property type="match status" value="1"/>
</dbReference>
<dbReference type="GO" id="GO:0030246">
    <property type="term" value="F:carbohydrate binding"/>
    <property type="evidence" value="ECO:0007669"/>
    <property type="project" value="InterPro"/>
</dbReference>
<dbReference type="GeneID" id="67021082"/>
<gene>
    <name evidence="7" type="ORF">ALTATR162_LOCUS8919</name>
</gene>
<dbReference type="SUPFAM" id="SSF74650">
    <property type="entry name" value="Galactose mutarotase-like"/>
    <property type="match status" value="1"/>
</dbReference>
<dbReference type="GO" id="GO:0008270">
    <property type="term" value="F:zinc ion binding"/>
    <property type="evidence" value="ECO:0007669"/>
    <property type="project" value="InterPro"/>
</dbReference>
<evidence type="ECO:0000259" key="6">
    <source>
        <dbReference type="Pfam" id="PF21365"/>
    </source>
</evidence>
<organism evidence="7 8">
    <name type="scientific">Alternaria atra</name>
    <dbReference type="NCBI Taxonomy" id="119953"/>
    <lineage>
        <taxon>Eukaryota</taxon>
        <taxon>Fungi</taxon>
        <taxon>Dikarya</taxon>
        <taxon>Ascomycota</taxon>
        <taxon>Pezizomycotina</taxon>
        <taxon>Dothideomycetes</taxon>
        <taxon>Pleosporomycetidae</taxon>
        <taxon>Pleosporales</taxon>
        <taxon>Pleosporineae</taxon>
        <taxon>Pleosporaceae</taxon>
        <taxon>Alternaria</taxon>
        <taxon>Alternaria sect. Ulocladioides</taxon>
    </lineage>
</organism>
<dbReference type="GO" id="GO:0005975">
    <property type="term" value="P:carbohydrate metabolic process"/>
    <property type="evidence" value="ECO:0007669"/>
    <property type="project" value="InterPro"/>
</dbReference>
<dbReference type="Proteomes" id="UP000676310">
    <property type="component" value="Unassembled WGS sequence"/>
</dbReference>
<dbReference type="RefSeq" id="XP_043172487.1">
    <property type="nucleotide sequence ID" value="XM_043316552.1"/>
</dbReference>
<dbReference type="Pfam" id="PF04082">
    <property type="entry name" value="Fungal_trans"/>
    <property type="match status" value="1"/>
</dbReference>
<evidence type="ECO:0000259" key="5">
    <source>
        <dbReference type="Pfam" id="PF13802"/>
    </source>
</evidence>
<dbReference type="Gene3D" id="2.60.40.1180">
    <property type="entry name" value="Golgi alpha-mannosidase II"/>
    <property type="match status" value="1"/>
</dbReference>
<dbReference type="GO" id="GO:0006351">
    <property type="term" value="P:DNA-templated transcription"/>
    <property type="evidence" value="ECO:0007669"/>
    <property type="project" value="InterPro"/>
</dbReference>
<dbReference type="InterPro" id="IPR000322">
    <property type="entry name" value="Glyco_hydro_31_TIM"/>
</dbReference>